<accession>A0A829YR46</accession>
<gene>
    <name evidence="1" type="ORF">GCM10011487_70380</name>
</gene>
<organism evidence="1 2">
    <name type="scientific">Steroidobacter agaridevorans</name>
    <dbReference type="NCBI Taxonomy" id="2695856"/>
    <lineage>
        <taxon>Bacteria</taxon>
        <taxon>Pseudomonadati</taxon>
        <taxon>Pseudomonadota</taxon>
        <taxon>Gammaproteobacteria</taxon>
        <taxon>Steroidobacterales</taxon>
        <taxon>Steroidobacteraceae</taxon>
        <taxon>Steroidobacter</taxon>
    </lineage>
</organism>
<dbReference type="GO" id="GO:0016989">
    <property type="term" value="F:sigma factor antagonist activity"/>
    <property type="evidence" value="ECO:0007669"/>
    <property type="project" value="TreeGrafter"/>
</dbReference>
<reference evidence="2" key="1">
    <citation type="submission" date="2020-01" db="EMBL/GenBank/DDBJ databases">
        <title>'Steroidobacter agaridevorans' sp. nov., agar-degrading bacteria isolated from rhizosphere soils.</title>
        <authorList>
            <person name="Ikenaga M."/>
            <person name="Kataoka M."/>
            <person name="Murouchi A."/>
            <person name="Katsuragi S."/>
            <person name="Sakai M."/>
        </authorList>
    </citation>
    <scope>NUCLEOTIDE SEQUENCE [LARGE SCALE GENOMIC DNA]</scope>
    <source>
        <strain evidence="2">YU21-B</strain>
    </source>
</reference>
<name>A0A829YR46_9GAMM</name>
<dbReference type="Proteomes" id="UP000445000">
    <property type="component" value="Unassembled WGS sequence"/>
</dbReference>
<dbReference type="Gene3D" id="3.55.50.30">
    <property type="match status" value="1"/>
</dbReference>
<proteinExistence type="predicted"/>
<comment type="caution">
    <text evidence="1">The sequence shown here is derived from an EMBL/GenBank/DDBJ whole genome shotgun (WGS) entry which is preliminary data.</text>
</comment>
<dbReference type="AlphaFoldDB" id="A0A829YR46"/>
<protein>
    <recommendedName>
        <fullName evidence="3">FecR protein domain-containing protein</fullName>
    </recommendedName>
</protein>
<evidence type="ECO:0000313" key="2">
    <source>
        <dbReference type="Proteomes" id="UP000445000"/>
    </source>
</evidence>
<dbReference type="EMBL" id="BLJN01000016">
    <property type="protein sequence ID" value="GFE85038.1"/>
    <property type="molecule type" value="Genomic_DNA"/>
</dbReference>
<dbReference type="InterPro" id="IPR012373">
    <property type="entry name" value="Ferrdict_sens_TM"/>
</dbReference>
<evidence type="ECO:0000313" key="1">
    <source>
        <dbReference type="EMBL" id="GFE85038.1"/>
    </source>
</evidence>
<evidence type="ECO:0008006" key="3">
    <source>
        <dbReference type="Google" id="ProtNLM"/>
    </source>
</evidence>
<dbReference type="RefSeq" id="WP_161816605.1">
    <property type="nucleotide sequence ID" value="NZ_BLJN01000016.1"/>
</dbReference>
<dbReference type="Gene3D" id="2.60.120.1440">
    <property type="match status" value="1"/>
</dbReference>
<dbReference type="PANTHER" id="PTHR30273:SF2">
    <property type="entry name" value="PROTEIN FECR"/>
    <property type="match status" value="1"/>
</dbReference>
<dbReference type="PANTHER" id="PTHR30273">
    <property type="entry name" value="PERIPLASMIC SIGNAL SENSOR AND SIGMA FACTOR ACTIVATOR FECR-RELATED"/>
    <property type="match status" value="1"/>
</dbReference>
<keyword evidence="2" id="KW-1185">Reference proteome</keyword>
<sequence length="173" mass="19467">MRDRSLTEEKISKDTTVKAIGTKFDVRRHSERINVAVIEGIVQVRSDANHTAKSGSASVVAGQAVSVEGSGEITPPQRVNPSDVSAWQQRRLVFTDSTLEEIAEEFRRYNRTPRIRIVDEDLRMQRISGVFDADYPEALLLYLESDSSVLLERKDEEVVIRRRPTIVQSAPTG</sequence>